<dbReference type="Proteomes" id="UP000249808">
    <property type="component" value="Unassembled WGS sequence"/>
</dbReference>
<evidence type="ECO:0000313" key="5">
    <source>
        <dbReference type="Proteomes" id="UP000249808"/>
    </source>
</evidence>
<dbReference type="InterPro" id="IPR002901">
    <property type="entry name" value="MGlyc_endo_b_GlcNAc-like_dom"/>
</dbReference>
<keyword evidence="5" id="KW-1185">Reference proteome</keyword>
<dbReference type="RefSeq" id="WP_111716470.1">
    <property type="nucleotide sequence ID" value="NZ_CP073819.1"/>
</dbReference>
<evidence type="ECO:0000256" key="1">
    <source>
        <dbReference type="ARBA" id="ARBA00006088"/>
    </source>
</evidence>
<reference evidence="4 5" key="1">
    <citation type="journal article" date="2018" name="Front. Microbiol.">
        <title>Description and Comparative Genomics of Macrococcus caseolyticus subsp. hominis subsp. nov., Macrococcus goetzii sp. nov., Macrococcus epidermidis sp. nov., and Macrococcus bohemicus sp. nov., Novel Macrococci From Human Clinical Material With Virulence Potential and Suspected Uptake of Foreign DNA by Natural Transformation.</title>
        <authorList>
            <person name="Maslanova I."/>
            <person name="Wertheimer Z."/>
            <person name="Sedlacek I."/>
            <person name="Svec P."/>
            <person name="Indrakova A."/>
            <person name="Kovarovic V."/>
            <person name="Schumann P."/>
            <person name="Sproer C."/>
            <person name="Kralova S."/>
            <person name="Sedo O."/>
            <person name="Kristofova L."/>
            <person name="Vrbovska V."/>
            <person name="Fuzik T."/>
            <person name="Petras P."/>
            <person name="Zdrahal Z."/>
            <person name="Ruzickova V."/>
            <person name="Doskar J."/>
            <person name="Pantucek R."/>
        </authorList>
    </citation>
    <scope>NUCLEOTIDE SEQUENCE [LARGE SCALE GENOMIC DNA]</scope>
    <source>
        <strain evidence="4 5">01/688</strain>
    </source>
</reference>
<keyword evidence="2" id="KW-0812">Transmembrane</keyword>
<evidence type="ECO:0000256" key="2">
    <source>
        <dbReference type="SAM" id="Phobius"/>
    </source>
</evidence>
<gene>
    <name evidence="4" type="ORF">BHU61_09615</name>
</gene>
<feature type="transmembrane region" description="Helical" evidence="2">
    <location>
        <begin position="15"/>
        <end position="35"/>
    </location>
</feature>
<feature type="domain" description="Mannosyl-glycoprotein endo-beta-N-acetylglucosamidase-like" evidence="3">
    <location>
        <begin position="116"/>
        <end position="276"/>
    </location>
</feature>
<sequence length="282" mass="32569">MAKITKRQEKRNKMILLLILCGIACIIYLMIGYSIKQYEKKMMNYKVEMPHSYQFALNQQMKSAAQFSNGVVWKNATKKQIDYYLNPKKYYHHPEQRYQFLNLGMSQKVAAAKLNTLLKGKGTLDGLGTTFAKASRIEDINEIYLVNHALLETGKGKSELARGVKVDDKGRVGKGDKKYYNFFGIGAYDHDPVNEAAKFAFKEGWDTPEKAVMGGAKFIKDEFISKAHQNTLYGMRFNPNHPGKHQYATDVRWAHHNARGIAKDYQRLNLEGKYFTRYYYKQ</sequence>
<protein>
    <submittedName>
        <fullName evidence="4">Autolysin</fullName>
    </submittedName>
</protein>
<keyword evidence="2" id="KW-0472">Membrane</keyword>
<name>A0A327ZPY0_9STAP</name>
<comment type="similarity">
    <text evidence="1">In the N-terminal section; belongs to the N-acetylmuramoyl-L-alanine amidase 2 family.</text>
</comment>
<accession>A0A327ZPY0</accession>
<dbReference type="AlphaFoldDB" id="A0A327ZPY0"/>
<evidence type="ECO:0000259" key="3">
    <source>
        <dbReference type="SMART" id="SM00047"/>
    </source>
</evidence>
<dbReference type="EMBL" id="PZJH01000004">
    <property type="protein sequence ID" value="RAK44400.1"/>
    <property type="molecule type" value="Genomic_DNA"/>
</dbReference>
<keyword evidence="2" id="KW-1133">Transmembrane helix</keyword>
<dbReference type="SMART" id="SM00047">
    <property type="entry name" value="LYZ2"/>
    <property type="match status" value="1"/>
</dbReference>
<dbReference type="GO" id="GO:0004040">
    <property type="term" value="F:amidase activity"/>
    <property type="evidence" value="ECO:0007669"/>
    <property type="project" value="InterPro"/>
</dbReference>
<proteinExistence type="inferred from homology"/>
<organism evidence="4 5">
    <name type="scientific">Macrococcus epidermidis</name>
    <dbReference type="NCBI Taxonomy" id="1902580"/>
    <lineage>
        <taxon>Bacteria</taxon>
        <taxon>Bacillati</taxon>
        <taxon>Bacillota</taxon>
        <taxon>Bacilli</taxon>
        <taxon>Bacillales</taxon>
        <taxon>Staphylococcaceae</taxon>
        <taxon>Macrococcus</taxon>
    </lineage>
</organism>
<comment type="caution">
    <text evidence="4">The sequence shown here is derived from an EMBL/GenBank/DDBJ whole genome shotgun (WGS) entry which is preliminary data.</text>
</comment>
<dbReference type="Pfam" id="PF01832">
    <property type="entry name" value="Glucosaminidase"/>
    <property type="match status" value="1"/>
</dbReference>
<evidence type="ECO:0000313" key="4">
    <source>
        <dbReference type="EMBL" id="RAK44400.1"/>
    </source>
</evidence>
<dbReference type="Gene3D" id="1.10.530.10">
    <property type="match status" value="1"/>
</dbReference>